<accession>A0A3R7FBI7</accession>
<name>A0A3R7FBI7_APHAT</name>
<gene>
    <name evidence="1" type="ORF">DYB37_013769</name>
</gene>
<comment type="caution">
    <text evidence="1">The sequence shown here is derived from an EMBL/GenBank/DDBJ whole genome shotgun (WGS) entry which is preliminary data.</text>
</comment>
<dbReference type="EMBL" id="QUTH01001663">
    <property type="protein sequence ID" value="RHZ29709.1"/>
    <property type="molecule type" value="Genomic_DNA"/>
</dbReference>
<evidence type="ECO:0000313" key="1">
    <source>
        <dbReference type="EMBL" id="RHZ29709.1"/>
    </source>
</evidence>
<dbReference type="Proteomes" id="UP000285430">
    <property type="component" value="Unassembled WGS sequence"/>
</dbReference>
<protein>
    <submittedName>
        <fullName evidence="1">Uncharacterized protein</fullName>
    </submittedName>
</protein>
<proteinExistence type="predicted"/>
<dbReference type="AlphaFoldDB" id="A0A3R7FBI7"/>
<organism evidence="1 2">
    <name type="scientific">Aphanomyces astaci</name>
    <name type="common">Crayfish plague agent</name>
    <dbReference type="NCBI Taxonomy" id="112090"/>
    <lineage>
        <taxon>Eukaryota</taxon>
        <taxon>Sar</taxon>
        <taxon>Stramenopiles</taxon>
        <taxon>Oomycota</taxon>
        <taxon>Saprolegniomycetes</taxon>
        <taxon>Saprolegniales</taxon>
        <taxon>Verrucalvaceae</taxon>
        <taxon>Aphanomyces</taxon>
    </lineage>
</organism>
<feature type="non-terminal residue" evidence="1">
    <location>
        <position position="1"/>
    </location>
</feature>
<dbReference type="VEuPathDB" id="FungiDB:H257_15594"/>
<reference evidence="1 2" key="1">
    <citation type="submission" date="2018-08" db="EMBL/GenBank/DDBJ databases">
        <title>Aphanomyces genome sequencing and annotation.</title>
        <authorList>
            <person name="Minardi D."/>
            <person name="Oidtmann B."/>
            <person name="Van Der Giezen M."/>
            <person name="Studholme D.J."/>
        </authorList>
    </citation>
    <scope>NUCLEOTIDE SEQUENCE [LARGE SCALE GENOMIC DNA]</scope>
    <source>
        <strain evidence="1 2">Da</strain>
    </source>
</reference>
<evidence type="ECO:0000313" key="2">
    <source>
        <dbReference type="Proteomes" id="UP000285430"/>
    </source>
</evidence>
<sequence>SPDCNEPMASSRISIDDSVDGVNFQWTPKFPIVVTPNTTYWFWLDSTSETRDNAPEWLRGDNFHANAPEWLRGDNSMRGVRLVQYKGGGVVAVESDYTPSLQVYAKRTLALQCRC</sequence>